<organism evidence="3 4">
    <name type="scientific">Candidatus Thiomargarita nelsonii</name>
    <dbReference type="NCBI Taxonomy" id="1003181"/>
    <lineage>
        <taxon>Bacteria</taxon>
        <taxon>Pseudomonadati</taxon>
        <taxon>Pseudomonadota</taxon>
        <taxon>Gammaproteobacteria</taxon>
        <taxon>Thiotrichales</taxon>
        <taxon>Thiotrichaceae</taxon>
        <taxon>Thiomargarita</taxon>
    </lineage>
</organism>
<evidence type="ECO:0000256" key="2">
    <source>
        <dbReference type="SAM" id="Phobius"/>
    </source>
</evidence>
<accession>A0A176S599</accession>
<keyword evidence="2" id="KW-0472">Membrane</keyword>
<comment type="caution">
    <text evidence="3">The sequence shown here is derived from an EMBL/GenBank/DDBJ whole genome shotgun (WGS) entry which is preliminary data.</text>
</comment>
<reference evidence="3 4" key="1">
    <citation type="submission" date="2016-05" db="EMBL/GenBank/DDBJ databases">
        <title>Single-cell genome of chain-forming Candidatus Thiomargarita nelsonii and comparison to other large sulfur-oxidizing bacteria.</title>
        <authorList>
            <person name="Winkel M."/>
            <person name="Salman V."/>
            <person name="Woyke T."/>
            <person name="Schulz-Vogt H."/>
            <person name="Richter M."/>
            <person name="Flood B."/>
            <person name="Bailey J."/>
            <person name="Amann R."/>
            <person name="Mussmann M."/>
        </authorList>
    </citation>
    <scope>NUCLEOTIDE SEQUENCE [LARGE SCALE GENOMIC DNA]</scope>
    <source>
        <strain evidence="3 4">THI036</strain>
    </source>
</reference>
<evidence type="ECO:0000313" key="4">
    <source>
        <dbReference type="Proteomes" id="UP000076962"/>
    </source>
</evidence>
<keyword evidence="4" id="KW-1185">Reference proteome</keyword>
<sequence length="295" mass="33929">MHIKSPIDPFFKKRIIIVRQTHSKKPWRLISLFIIFSVIVYFFSDRIQDITSEILTAQEEILKQSSQSTAELNPLESPPIQAVADNVKATEKTKEAAVIAETVENLLTKARAQIAKTQYTSPKGDNAYETYQTLFKVAPEQAEPILDAIVAWYFKEATQYLKSDQVIQPENGNAYNMYQQLREMAPQHQSTQILLKQIIDVLIQRAQSQMAKYYYTRPKDNNAANTYQHILKISPDNMEAQNGLKKIVDKYYRRAVRAQKQGRIQESLDFLERALQVAPDDPILNQLKTELGLTH</sequence>
<dbReference type="Proteomes" id="UP000076962">
    <property type="component" value="Unassembled WGS sequence"/>
</dbReference>
<gene>
    <name evidence="3" type="ORF">THIOM_000990</name>
</gene>
<dbReference type="AlphaFoldDB" id="A0A176S599"/>
<feature type="repeat" description="TPR" evidence="1">
    <location>
        <begin position="248"/>
        <end position="281"/>
    </location>
</feature>
<dbReference type="EMBL" id="LUTY01000503">
    <property type="protein sequence ID" value="OAD23185.1"/>
    <property type="molecule type" value="Genomic_DNA"/>
</dbReference>
<dbReference type="InterPro" id="IPR011990">
    <property type="entry name" value="TPR-like_helical_dom_sf"/>
</dbReference>
<keyword evidence="2" id="KW-1133">Transmembrane helix</keyword>
<dbReference type="PROSITE" id="PS50005">
    <property type="entry name" value="TPR"/>
    <property type="match status" value="1"/>
</dbReference>
<dbReference type="SUPFAM" id="SSF48452">
    <property type="entry name" value="TPR-like"/>
    <property type="match status" value="1"/>
</dbReference>
<name>A0A176S599_9GAMM</name>
<dbReference type="InterPro" id="IPR019734">
    <property type="entry name" value="TPR_rpt"/>
</dbReference>
<keyword evidence="1" id="KW-0802">TPR repeat</keyword>
<proteinExistence type="predicted"/>
<protein>
    <submittedName>
        <fullName evidence="3">Tetratricopeptide repeat domain protein</fullName>
    </submittedName>
</protein>
<evidence type="ECO:0000256" key="1">
    <source>
        <dbReference type="PROSITE-ProRule" id="PRU00339"/>
    </source>
</evidence>
<dbReference type="Gene3D" id="1.25.40.10">
    <property type="entry name" value="Tetratricopeptide repeat domain"/>
    <property type="match status" value="1"/>
</dbReference>
<feature type="transmembrane region" description="Helical" evidence="2">
    <location>
        <begin position="27"/>
        <end position="44"/>
    </location>
</feature>
<keyword evidence="2" id="KW-0812">Transmembrane</keyword>
<evidence type="ECO:0000313" key="3">
    <source>
        <dbReference type="EMBL" id="OAD23185.1"/>
    </source>
</evidence>